<evidence type="ECO:0000259" key="1">
    <source>
        <dbReference type="Pfam" id="PF08486"/>
    </source>
</evidence>
<dbReference type="InterPro" id="IPR013486">
    <property type="entry name" value="SpoIID/LytB"/>
</dbReference>
<dbReference type="RefSeq" id="WP_349057371.1">
    <property type="nucleotide sequence ID" value="NZ_JBBMEJ010000019.1"/>
</dbReference>
<reference evidence="2 3" key="1">
    <citation type="submission" date="2024-03" db="EMBL/GenBank/DDBJ databases">
        <title>Human intestinal bacterial collection.</title>
        <authorList>
            <person name="Pauvert C."/>
            <person name="Hitch T.C.A."/>
            <person name="Clavel T."/>
        </authorList>
    </citation>
    <scope>NUCLEOTIDE SEQUENCE [LARGE SCALE GENOMIC DNA]</scope>
    <source>
        <strain evidence="2 3">CLA-JM-H16</strain>
    </source>
</reference>
<dbReference type="Pfam" id="PF08486">
    <property type="entry name" value="SpoIID"/>
    <property type="match status" value="1"/>
</dbReference>
<gene>
    <name evidence="2" type="ORF">WMO28_13965</name>
</gene>
<dbReference type="Proteomes" id="UP001473063">
    <property type="component" value="Unassembled WGS sequence"/>
</dbReference>
<organism evidence="2 3">
    <name type="scientific">Blautia aquisgranensis</name>
    <dbReference type="NCBI Taxonomy" id="3133153"/>
    <lineage>
        <taxon>Bacteria</taxon>
        <taxon>Bacillati</taxon>
        <taxon>Bacillota</taxon>
        <taxon>Clostridia</taxon>
        <taxon>Lachnospirales</taxon>
        <taxon>Lachnospiraceae</taxon>
        <taxon>Blautia</taxon>
    </lineage>
</organism>
<proteinExistence type="predicted"/>
<feature type="domain" description="Sporulation stage II protein D amidase enhancer LytB N-terminal" evidence="1">
    <location>
        <begin position="39"/>
        <end position="121"/>
    </location>
</feature>
<comment type="caution">
    <text evidence="2">The sequence shown here is derived from an EMBL/GenBank/DDBJ whole genome shotgun (WGS) entry which is preliminary data.</text>
</comment>
<dbReference type="EMBL" id="JBBMEJ010000019">
    <property type="protein sequence ID" value="MEQ2372014.1"/>
    <property type="molecule type" value="Genomic_DNA"/>
</dbReference>
<protein>
    <submittedName>
        <fullName evidence="2">SpoIID/LytB domain-containing protein</fullName>
    </submittedName>
</protein>
<evidence type="ECO:0000313" key="3">
    <source>
        <dbReference type="Proteomes" id="UP001473063"/>
    </source>
</evidence>
<accession>A0ABV1BHC2</accession>
<dbReference type="InterPro" id="IPR013693">
    <property type="entry name" value="SpoIID/LytB_N"/>
</dbReference>
<keyword evidence="3" id="KW-1185">Reference proteome</keyword>
<sequence length="272" mass="30559">MKKYAYFRYFLVFLVMVLPYVSGVTFQGAEMVFVQRKPEAEEYLPMIVSSQITADMERETIKAQTVIARSNTQRNLREGKILPEILRENVDGMNFCRNIFSPKDKVYELAAEETRGQVLTYQGELKLTPWHRCSAGKTRSGEEAFGDEAYTYLRSVDSSEDKKLQDYVKTVEVSAQQIGGELKIQNRDSAGYVTELSMGKTALEGDGFAAGLGLESANFSLQKKDDVYYFRVRGSGHGVGFSQCGGNEMAKKGSSAEEILKKYFPAMKLKNL</sequence>
<name>A0ABV1BHC2_9FIRM</name>
<dbReference type="NCBIfam" id="TIGR02669">
    <property type="entry name" value="SpoIID_LytB"/>
    <property type="match status" value="1"/>
</dbReference>
<evidence type="ECO:0000313" key="2">
    <source>
        <dbReference type="EMBL" id="MEQ2372014.1"/>
    </source>
</evidence>